<evidence type="ECO:0000256" key="1">
    <source>
        <dbReference type="SAM" id="MobiDB-lite"/>
    </source>
</evidence>
<feature type="region of interest" description="Disordered" evidence="1">
    <location>
        <begin position="1"/>
        <end position="23"/>
    </location>
</feature>
<sequence length="80" mass="9060">MEALSSKAKKLRKKETKEEDTELEEEEVVKKVMKGNKRIGAKTGKPTKTVTYPTCSIRSSPKALYEVMIGLSDKRKKCLK</sequence>
<name>A0A699WE16_TANCI</name>
<organism evidence="2">
    <name type="scientific">Tanacetum cinerariifolium</name>
    <name type="common">Dalmatian daisy</name>
    <name type="synonym">Chrysanthemum cinerariifolium</name>
    <dbReference type="NCBI Taxonomy" id="118510"/>
    <lineage>
        <taxon>Eukaryota</taxon>
        <taxon>Viridiplantae</taxon>
        <taxon>Streptophyta</taxon>
        <taxon>Embryophyta</taxon>
        <taxon>Tracheophyta</taxon>
        <taxon>Spermatophyta</taxon>
        <taxon>Magnoliopsida</taxon>
        <taxon>eudicotyledons</taxon>
        <taxon>Gunneridae</taxon>
        <taxon>Pentapetalae</taxon>
        <taxon>asterids</taxon>
        <taxon>campanulids</taxon>
        <taxon>Asterales</taxon>
        <taxon>Asteraceae</taxon>
        <taxon>Asteroideae</taxon>
        <taxon>Anthemideae</taxon>
        <taxon>Anthemidinae</taxon>
        <taxon>Tanacetum</taxon>
    </lineage>
</organism>
<reference evidence="2" key="1">
    <citation type="journal article" date="2019" name="Sci. Rep.">
        <title>Draft genome of Tanacetum cinerariifolium, the natural source of mosquito coil.</title>
        <authorList>
            <person name="Yamashiro T."/>
            <person name="Shiraishi A."/>
            <person name="Satake H."/>
            <person name="Nakayama K."/>
        </authorList>
    </citation>
    <scope>NUCLEOTIDE SEQUENCE</scope>
</reference>
<dbReference type="AlphaFoldDB" id="A0A699WE16"/>
<dbReference type="EMBL" id="BKCJ011589218">
    <property type="protein sequence ID" value="GFD43061.1"/>
    <property type="molecule type" value="Genomic_DNA"/>
</dbReference>
<comment type="caution">
    <text evidence="2">The sequence shown here is derived from an EMBL/GenBank/DDBJ whole genome shotgun (WGS) entry which is preliminary data.</text>
</comment>
<accession>A0A699WE16</accession>
<proteinExistence type="predicted"/>
<evidence type="ECO:0000313" key="2">
    <source>
        <dbReference type="EMBL" id="GFD43061.1"/>
    </source>
</evidence>
<gene>
    <name evidence="2" type="ORF">Tci_915030</name>
</gene>
<protein>
    <submittedName>
        <fullName evidence="2">Uncharacterized protein</fullName>
    </submittedName>
</protein>